<proteinExistence type="predicted"/>
<dbReference type="AlphaFoldDB" id="A0A2H0UMG6"/>
<evidence type="ECO:0000313" key="2">
    <source>
        <dbReference type="Proteomes" id="UP000230903"/>
    </source>
</evidence>
<reference evidence="2" key="1">
    <citation type="submission" date="2017-09" db="EMBL/GenBank/DDBJ databases">
        <title>Depth-based differentiation of microbial function through sediment-hosted aquifers and enrichment of novel symbionts in the deep terrestrial subsurface.</title>
        <authorList>
            <person name="Probst A.J."/>
            <person name="Ladd B."/>
            <person name="Jarett J.K."/>
            <person name="Geller-Mcgrath D.E."/>
            <person name="Sieber C.M.K."/>
            <person name="Emerson J.B."/>
            <person name="Anantharaman K."/>
            <person name="Thomas B.C."/>
            <person name="Malmstrom R."/>
            <person name="Stieglmeier M."/>
            <person name="Klingl A."/>
            <person name="Woyke T."/>
            <person name="Ryan C.M."/>
            <person name="Banfield J.F."/>
        </authorList>
    </citation>
    <scope>NUCLEOTIDE SEQUENCE [LARGE SCALE GENOMIC DNA]</scope>
</reference>
<dbReference type="EMBL" id="PFBC01000058">
    <property type="protein sequence ID" value="PIR87590.1"/>
    <property type="molecule type" value="Genomic_DNA"/>
</dbReference>
<comment type="caution">
    <text evidence="1">The sequence shown here is derived from an EMBL/GenBank/DDBJ whole genome shotgun (WGS) entry which is preliminary data.</text>
</comment>
<gene>
    <name evidence="1" type="ORF">COU10_03770</name>
</gene>
<evidence type="ECO:0000313" key="1">
    <source>
        <dbReference type="EMBL" id="PIR87590.1"/>
    </source>
</evidence>
<protein>
    <submittedName>
        <fullName evidence="1">Uncharacterized protein</fullName>
    </submittedName>
</protein>
<sequence length="72" mass="8593">MRGAREEVEMEDLKDLPTLRLKAMFWAEALRLARCPFDRKANRKFLMELIQAPKERRELDPTVDEFGRKSLE</sequence>
<accession>A0A2H0UMG6</accession>
<organism evidence="1 2">
    <name type="scientific">Candidatus Harrisonbacteria bacterium CG10_big_fil_rev_8_21_14_0_10_45_28</name>
    <dbReference type="NCBI Taxonomy" id="1974586"/>
    <lineage>
        <taxon>Bacteria</taxon>
        <taxon>Candidatus Harrisoniibacteriota</taxon>
    </lineage>
</organism>
<dbReference type="Proteomes" id="UP000230903">
    <property type="component" value="Unassembled WGS sequence"/>
</dbReference>
<name>A0A2H0UMG6_9BACT</name>